<dbReference type="CDD" id="cd18793">
    <property type="entry name" value="SF2_C_SNF"/>
    <property type="match status" value="1"/>
</dbReference>
<dbReference type="GO" id="GO:0005634">
    <property type="term" value="C:nucleus"/>
    <property type="evidence" value="ECO:0007669"/>
    <property type="project" value="TreeGrafter"/>
</dbReference>
<protein>
    <submittedName>
        <fullName evidence="6">DNA repair protein rad8</fullName>
    </submittedName>
</protein>
<dbReference type="InterPro" id="IPR000330">
    <property type="entry name" value="SNF2_N"/>
</dbReference>
<dbReference type="InterPro" id="IPR019193">
    <property type="entry name" value="UBQ-conj_enz_E2-bd_prot"/>
</dbReference>
<feature type="region of interest" description="Disordered" evidence="4">
    <location>
        <begin position="1274"/>
        <end position="1319"/>
    </location>
</feature>
<dbReference type="InterPro" id="IPR049730">
    <property type="entry name" value="SNF2/RAD54-like_C"/>
</dbReference>
<dbReference type="Pfam" id="PF09814">
    <property type="entry name" value="HECT_2"/>
    <property type="match status" value="1"/>
</dbReference>
<dbReference type="PANTHER" id="PTHR45626">
    <property type="entry name" value="TRANSCRIPTION TERMINATION FACTOR 2-RELATED"/>
    <property type="match status" value="1"/>
</dbReference>
<keyword evidence="2" id="KW-0378">Hydrolase</keyword>
<comment type="caution">
    <text evidence="6">The sequence shown here is derived from an EMBL/GenBank/DDBJ whole genome shotgun (WGS) entry which is preliminary data.</text>
</comment>
<dbReference type="InterPro" id="IPR014001">
    <property type="entry name" value="Helicase_ATP-bd"/>
</dbReference>
<dbReference type="STRING" id="1163406.A0A0L0N6B2"/>
<dbReference type="GO" id="GO:0006281">
    <property type="term" value="P:DNA repair"/>
    <property type="evidence" value="ECO:0007669"/>
    <property type="project" value="TreeGrafter"/>
</dbReference>
<dbReference type="GO" id="GO:0016787">
    <property type="term" value="F:hydrolase activity"/>
    <property type="evidence" value="ECO:0007669"/>
    <property type="project" value="UniProtKB-KW"/>
</dbReference>
<evidence type="ECO:0000256" key="4">
    <source>
        <dbReference type="SAM" id="MobiDB-lite"/>
    </source>
</evidence>
<evidence type="ECO:0000256" key="2">
    <source>
        <dbReference type="ARBA" id="ARBA00022801"/>
    </source>
</evidence>
<keyword evidence="3" id="KW-0067">ATP-binding</keyword>
<feature type="domain" description="Helicase C-terminal" evidence="5">
    <location>
        <begin position="1341"/>
        <end position="1501"/>
    </location>
</feature>
<dbReference type="GO" id="GO:0008094">
    <property type="term" value="F:ATP-dependent activity, acting on DNA"/>
    <property type="evidence" value="ECO:0007669"/>
    <property type="project" value="TreeGrafter"/>
</dbReference>
<feature type="region of interest" description="Disordered" evidence="4">
    <location>
        <begin position="1533"/>
        <end position="1602"/>
    </location>
</feature>
<evidence type="ECO:0000313" key="7">
    <source>
        <dbReference type="Proteomes" id="UP000036947"/>
    </source>
</evidence>
<keyword evidence="7" id="KW-1185">Reference proteome</keyword>
<organism evidence="6 7">
    <name type="scientific">Tolypocladium ophioglossoides (strain CBS 100239)</name>
    <name type="common">Snaketongue truffleclub</name>
    <name type="synonym">Elaphocordyceps ophioglossoides</name>
    <dbReference type="NCBI Taxonomy" id="1163406"/>
    <lineage>
        <taxon>Eukaryota</taxon>
        <taxon>Fungi</taxon>
        <taxon>Dikarya</taxon>
        <taxon>Ascomycota</taxon>
        <taxon>Pezizomycotina</taxon>
        <taxon>Sordariomycetes</taxon>
        <taxon>Hypocreomycetidae</taxon>
        <taxon>Hypocreales</taxon>
        <taxon>Ophiocordycipitaceae</taxon>
        <taxon>Tolypocladium</taxon>
    </lineage>
</organism>
<dbReference type="SUPFAM" id="SSF52540">
    <property type="entry name" value="P-loop containing nucleoside triphosphate hydrolases"/>
    <property type="match status" value="2"/>
</dbReference>
<dbReference type="InterPro" id="IPR050628">
    <property type="entry name" value="SNF2_RAD54_helicase_TF"/>
</dbReference>
<dbReference type="SMART" id="SM00487">
    <property type="entry name" value="DEXDc"/>
    <property type="match status" value="1"/>
</dbReference>
<accession>A0A0L0N6B2</accession>
<dbReference type="EMBL" id="LFRF01000018">
    <property type="protein sequence ID" value="KND89544.1"/>
    <property type="molecule type" value="Genomic_DNA"/>
</dbReference>
<name>A0A0L0N6B2_TOLOC</name>
<dbReference type="Gene3D" id="3.40.50.10810">
    <property type="entry name" value="Tandem AAA-ATPase domain"/>
    <property type="match status" value="1"/>
</dbReference>
<evidence type="ECO:0000256" key="1">
    <source>
        <dbReference type="ARBA" id="ARBA00022741"/>
    </source>
</evidence>
<evidence type="ECO:0000256" key="3">
    <source>
        <dbReference type="ARBA" id="ARBA00022840"/>
    </source>
</evidence>
<dbReference type="PROSITE" id="PS51194">
    <property type="entry name" value="HELICASE_CTER"/>
    <property type="match status" value="1"/>
</dbReference>
<dbReference type="GO" id="GO:0005524">
    <property type="term" value="F:ATP binding"/>
    <property type="evidence" value="ECO:0007669"/>
    <property type="project" value="UniProtKB-KW"/>
</dbReference>
<evidence type="ECO:0000313" key="6">
    <source>
        <dbReference type="EMBL" id="KND89544.1"/>
    </source>
</evidence>
<reference evidence="6 7" key="1">
    <citation type="journal article" date="2015" name="BMC Genomics">
        <title>The genome of the truffle-parasite Tolypocladium ophioglossoides and the evolution of antifungal peptaibiotics.</title>
        <authorList>
            <person name="Quandt C.A."/>
            <person name="Bushley K.E."/>
            <person name="Spatafora J.W."/>
        </authorList>
    </citation>
    <scope>NUCLEOTIDE SEQUENCE [LARGE SCALE GENOMIC DNA]</scope>
    <source>
        <strain evidence="6 7">CBS 100239</strain>
    </source>
</reference>
<proteinExistence type="predicted"/>
<dbReference type="OrthoDB" id="2801544at2759"/>
<dbReference type="PANTHER" id="PTHR45626:SF51">
    <property type="entry name" value="SNF2-RELATED DOMAIN-CONTAINING PROTEIN"/>
    <property type="match status" value="1"/>
</dbReference>
<feature type="compositionally biased region" description="Polar residues" evidence="4">
    <location>
        <begin position="984"/>
        <end position="997"/>
    </location>
</feature>
<dbReference type="InterPro" id="IPR038718">
    <property type="entry name" value="SNF2-like_sf"/>
</dbReference>
<dbReference type="Gene3D" id="3.40.50.300">
    <property type="entry name" value="P-loop containing nucleotide triphosphate hydrolases"/>
    <property type="match status" value="1"/>
</dbReference>
<gene>
    <name evidence="6" type="ORF">TOPH_05917</name>
</gene>
<dbReference type="Pfam" id="PF00176">
    <property type="entry name" value="SNF2-rel_dom"/>
    <property type="match status" value="1"/>
</dbReference>
<evidence type="ECO:0000259" key="5">
    <source>
        <dbReference type="PROSITE" id="PS51194"/>
    </source>
</evidence>
<feature type="region of interest" description="Disordered" evidence="4">
    <location>
        <begin position="969"/>
        <end position="1002"/>
    </location>
</feature>
<sequence length="1602" mass="177152">MAASKPNTSISIYAELLSNIRQVSAGVALPSPSDASTSAEVVDGGRRLRVRHQGHSEDLDLPAAVTTSAVLAVPEAASAELSWRLPVSPAEASVTRFSPEGQAVPWNSADIKVGSSICCRECGSAVVHGGKIRSWKDLPSENWAEMMEFWHCHKPHNHGEHEDEALANRGYGANSAITGQPSVGFVDITSFMFAESDCDDLLFSSSSTGTTFSTSSLAMGEGFSGRFLHLFCSSCSTEVGLYCTLALSVTLFKWQVTCETVSPSRPPSGPECLASTLLATISRSGCAKSVIAPLVSEKENASTRMLYLWVLNSNVIYTSSAFEGRRAAMKILYQEIGLDEGNRLMEPLTSDVQDINIPTKAIQAARHALKSSNVLLPERESCQPERRRIVRVTLYFGAKQRGSCTVLAADQQLAGTYAISLTTQPPPSLPHAHSAGRSVSHQYDAYEKPPAGTFGTGAIMHLPRDRYIPAGCIGISKDEAGLSDETWASANLQPWSRFREHSPGRASESDSNTTLCLSSEVQQHLFKTPRLRCLSSLFYARWVDLEFRIIVVDSTAATIRVYLLPDDVSRRIVDRTHPGLAKSRQAVLRELDYSKDAWLGQSLPFSAGYTALSTLSQNDTGDDESLLQVFNRIPSPNPDPNLVNESHFQDAMYELFDGSVSGLTTKLYPYQRRSAALMLQKESAPGRVLDPRLVSVQDHAGSLWYLDPVAGTVLAEPRYYDGISGGILAEEMGAGKTIICLALILATKDFPTKVPELYQGAEPLKRRKIASLADMAASCATRHAVPWKSYFDAWKTQLGYEFSKCAEALQRNPGYYLCPSPKLRREGRHAQQYFEQPATIHLTSASIVITPNNLVAQWKQEITKHTKGLRVLVLTKNDRLPQAESFLEYDMILFSQSRFEKIVKQEGGISRSRLSTVRFKRCIVDEGHKLGNSKIGHRSNLLTGLDSMNFSSRWIVTGTPSHGLFGVDDNHNQNGEYTGANGVLPQSQNGQAPNESSTEMEKKDLQRLGSIASLYLKARPWANTNLEAEDTLADWDTYLLLPKHNPRCYGRWDCLKFTLNSLIIRHQLAEVSDLLPPVDEKIVVLDGSYQDQLSLNVFAMMITFNSVQSQRTDMDYFFHPRQKKSLLQIVHNLKQASFFGGSFFSAEEIAKAVETAEGFLQERKVVISPEDESLLREAIGVGHLAVKNKLRGLSNQFHEMPVCVQEFPGRAGQTWSLDGESGDTVCTSATMLLSLQKLLYNAASEPEQLNSLLNGRLIQQGILERDKILAVQTPETTPGGKEKKTETLAGNTKLGEDGPRKKSRTRGLNTVNPKERMNSESLPAPLQLTTITSTVSAKLSYLIDSISQHQEQEKMIVFYENENIAWYLANMLDVLQIQHLIYARGLTTERRALYVNTFHHNPTFRVLLMDLSQAAFGLDMREASRVYFINPVLNPQVEAQAIGRVRRINQQKPVSVETLVLKNSIDEVILERKRHMTQAEHRQVKSILDIRPIYNWIKNAEIVDLLDAGGDNASQMCTLHTPQHLFGRGFGRTLHPDEGLVPGESPTQRNTHPETVSSPAAITGMKRAHGVGPGKEAPPADRGGSLDRQDLVSRPARRVRFG</sequence>
<dbReference type="InterPro" id="IPR027417">
    <property type="entry name" value="P-loop_NTPase"/>
</dbReference>
<dbReference type="Proteomes" id="UP000036947">
    <property type="component" value="Unassembled WGS sequence"/>
</dbReference>
<feature type="compositionally biased region" description="Polar residues" evidence="4">
    <location>
        <begin position="1545"/>
        <end position="1560"/>
    </location>
</feature>
<keyword evidence="1" id="KW-0547">Nucleotide-binding</keyword>
<dbReference type="InterPro" id="IPR001650">
    <property type="entry name" value="Helicase_C-like"/>
</dbReference>
<dbReference type="Pfam" id="PF00271">
    <property type="entry name" value="Helicase_C"/>
    <property type="match status" value="1"/>
</dbReference>